<dbReference type="PANTHER" id="PTHR10424">
    <property type="entry name" value="VIRAL ENVELOPE PROTEIN"/>
    <property type="match status" value="1"/>
</dbReference>
<evidence type="ECO:0000256" key="1">
    <source>
        <dbReference type="SAM" id="Phobius"/>
    </source>
</evidence>
<keyword evidence="1" id="KW-0472">Membrane</keyword>
<dbReference type="PANTHER" id="PTHR10424:SF82">
    <property type="entry name" value="ENVELOPE GLYCOPROTEIN-RELATED"/>
    <property type="match status" value="1"/>
</dbReference>
<dbReference type="Pfam" id="PF00429">
    <property type="entry name" value="TLV_coat"/>
    <property type="match status" value="1"/>
</dbReference>
<comment type="caution">
    <text evidence="2">The sequence shown here is derived from an EMBL/GenBank/DDBJ whole genome shotgun (WGS) entry which is preliminary data.</text>
</comment>
<dbReference type="AlphaFoldDB" id="A0A7K6UL23"/>
<dbReference type="Proteomes" id="UP000559068">
    <property type="component" value="Unassembled WGS sequence"/>
</dbReference>
<dbReference type="SUPFAM" id="SSF58069">
    <property type="entry name" value="Virus ectodomain"/>
    <property type="match status" value="1"/>
</dbReference>
<dbReference type="EMBL" id="VZRW01012535">
    <property type="protein sequence ID" value="NWX23424.1"/>
    <property type="molecule type" value="Genomic_DNA"/>
</dbReference>
<accession>A0A7K6UL23</accession>
<protein>
    <submittedName>
        <fullName evidence="2">ENV1 protein</fullName>
    </submittedName>
</protein>
<feature type="non-terminal residue" evidence="2">
    <location>
        <position position="267"/>
    </location>
</feature>
<evidence type="ECO:0000313" key="2">
    <source>
        <dbReference type="EMBL" id="NWX23424.1"/>
    </source>
</evidence>
<keyword evidence="1" id="KW-1133">Transmembrane helix</keyword>
<name>A0A7K6UL23_9AVES</name>
<dbReference type="InterPro" id="IPR018154">
    <property type="entry name" value="TLV/ENV_coat_polyprotein"/>
</dbReference>
<dbReference type="CDD" id="cd09851">
    <property type="entry name" value="HTLV-1-like_HR1-HR2"/>
    <property type="match status" value="1"/>
</dbReference>
<dbReference type="Gene3D" id="1.10.287.210">
    <property type="match status" value="1"/>
</dbReference>
<dbReference type="OrthoDB" id="9633697at2759"/>
<proteinExistence type="predicted"/>
<sequence length="267" mass="30270">RKHMCNQTLSDMTQLRGKTQWMLPARSGKWICKMLGVTPCISIKDFNTTHDYCIQVLIVPKIIYHPKEYVLNQQQITGHHLVKREPITALTVAVLLTVGGIRAGTGIASLTQQSSQLKTLRQAVDEDILKLEKSIDALVKSVRSLSEVVLQNRKALDILFMQQGGLCVALKEQCCTYVDYTGVAVDTMAELRKQIEQRQRDYESQQNWYETWFNHSPWLTTLLSTIAGPLILLILGLTFGPCIFNRLIAIVKSRLEAAHLMLVKTKY</sequence>
<organism evidence="2 3">
    <name type="scientific">Aegotheles bennettii</name>
    <dbReference type="NCBI Taxonomy" id="48278"/>
    <lineage>
        <taxon>Eukaryota</taxon>
        <taxon>Metazoa</taxon>
        <taxon>Chordata</taxon>
        <taxon>Craniata</taxon>
        <taxon>Vertebrata</taxon>
        <taxon>Euteleostomi</taxon>
        <taxon>Archelosauria</taxon>
        <taxon>Archosauria</taxon>
        <taxon>Dinosauria</taxon>
        <taxon>Saurischia</taxon>
        <taxon>Theropoda</taxon>
        <taxon>Coelurosauria</taxon>
        <taxon>Aves</taxon>
        <taxon>Neognathae</taxon>
        <taxon>Neoaves</taxon>
        <taxon>Strisores</taxon>
        <taxon>Caprimulgiformes</taxon>
        <taxon>Aegothelidae</taxon>
        <taxon>Aegotheles</taxon>
    </lineage>
</organism>
<feature type="transmembrane region" description="Helical" evidence="1">
    <location>
        <begin position="218"/>
        <end position="244"/>
    </location>
</feature>
<feature type="non-terminal residue" evidence="2">
    <location>
        <position position="1"/>
    </location>
</feature>
<keyword evidence="1" id="KW-0812">Transmembrane</keyword>
<evidence type="ECO:0000313" key="3">
    <source>
        <dbReference type="Proteomes" id="UP000559068"/>
    </source>
</evidence>
<keyword evidence="3" id="KW-1185">Reference proteome</keyword>
<reference evidence="2 3" key="1">
    <citation type="submission" date="2019-09" db="EMBL/GenBank/DDBJ databases">
        <title>Bird 10,000 Genomes (B10K) Project - Family phase.</title>
        <authorList>
            <person name="Zhang G."/>
        </authorList>
    </citation>
    <scope>NUCLEOTIDE SEQUENCE [LARGE SCALE GENOMIC DNA]</scope>
    <source>
        <strain evidence="2">B10K-DU-029-76</strain>
        <tissue evidence="2">Heart</tissue>
    </source>
</reference>
<gene>
    <name evidence="2" type="primary">Env1_2</name>
    <name evidence="2" type="ORF">AEGBEN_R14877</name>
</gene>